<feature type="signal peptide" evidence="2">
    <location>
        <begin position="1"/>
        <end position="25"/>
    </location>
</feature>
<evidence type="ECO:0000256" key="1">
    <source>
        <dbReference type="SAM" id="Phobius"/>
    </source>
</evidence>
<sequence>MPQPNHHARLIVLLLELLLIATALGVFAHGHANRLRTALWSTGGEHGWNCNPRLRIYFYANHQEPPPIPFLWTESLLWSGAFFYSVLMSGFWMFCVSAQASSDLTDPQHLSPRPWYLERSCAELSGQDGSVCRQGKAAFGTAVVCM</sequence>
<evidence type="ECO:0000313" key="4">
    <source>
        <dbReference type="Proteomes" id="UP001305647"/>
    </source>
</evidence>
<protein>
    <submittedName>
        <fullName evidence="3">Uncharacterized protein</fullName>
    </submittedName>
</protein>
<dbReference type="Proteomes" id="UP001305647">
    <property type="component" value="Unassembled WGS sequence"/>
</dbReference>
<dbReference type="AlphaFoldDB" id="A0AAN6PSU3"/>
<feature type="transmembrane region" description="Helical" evidence="1">
    <location>
        <begin position="76"/>
        <end position="95"/>
    </location>
</feature>
<keyword evidence="1" id="KW-0472">Membrane</keyword>
<evidence type="ECO:0000256" key="2">
    <source>
        <dbReference type="SAM" id="SignalP"/>
    </source>
</evidence>
<reference evidence="3" key="1">
    <citation type="journal article" date="2023" name="Mol. Phylogenet. Evol.">
        <title>Genome-scale phylogeny and comparative genomics of the fungal order Sordariales.</title>
        <authorList>
            <person name="Hensen N."/>
            <person name="Bonometti L."/>
            <person name="Westerberg I."/>
            <person name="Brannstrom I.O."/>
            <person name="Guillou S."/>
            <person name="Cros-Aarteil S."/>
            <person name="Calhoun S."/>
            <person name="Haridas S."/>
            <person name="Kuo A."/>
            <person name="Mondo S."/>
            <person name="Pangilinan J."/>
            <person name="Riley R."/>
            <person name="LaButti K."/>
            <person name="Andreopoulos B."/>
            <person name="Lipzen A."/>
            <person name="Chen C."/>
            <person name="Yan M."/>
            <person name="Daum C."/>
            <person name="Ng V."/>
            <person name="Clum A."/>
            <person name="Steindorff A."/>
            <person name="Ohm R.A."/>
            <person name="Martin F."/>
            <person name="Silar P."/>
            <person name="Natvig D.O."/>
            <person name="Lalanne C."/>
            <person name="Gautier V."/>
            <person name="Ament-Velasquez S.L."/>
            <person name="Kruys A."/>
            <person name="Hutchinson M.I."/>
            <person name="Powell A.J."/>
            <person name="Barry K."/>
            <person name="Miller A.N."/>
            <person name="Grigoriev I.V."/>
            <person name="Debuchy R."/>
            <person name="Gladieux P."/>
            <person name="Hiltunen Thoren M."/>
            <person name="Johannesson H."/>
        </authorList>
    </citation>
    <scope>NUCLEOTIDE SEQUENCE</scope>
    <source>
        <strain evidence="3">CBS 757.83</strain>
    </source>
</reference>
<evidence type="ECO:0000313" key="3">
    <source>
        <dbReference type="EMBL" id="KAK4097133.1"/>
    </source>
</evidence>
<feature type="chain" id="PRO_5042873604" evidence="2">
    <location>
        <begin position="26"/>
        <end position="146"/>
    </location>
</feature>
<accession>A0AAN6PSU3</accession>
<reference evidence="3" key="2">
    <citation type="submission" date="2023-05" db="EMBL/GenBank/DDBJ databases">
        <authorList>
            <consortium name="Lawrence Berkeley National Laboratory"/>
            <person name="Steindorff A."/>
            <person name="Hensen N."/>
            <person name="Bonometti L."/>
            <person name="Westerberg I."/>
            <person name="Brannstrom I.O."/>
            <person name="Guillou S."/>
            <person name="Cros-Aarteil S."/>
            <person name="Calhoun S."/>
            <person name="Haridas S."/>
            <person name="Kuo A."/>
            <person name="Mondo S."/>
            <person name="Pangilinan J."/>
            <person name="Riley R."/>
            <person name="Labutti K."/>
            <person name="Andreopoulos B."/>
            <person name="Lipzen A."/>
            <person name="Chen C."/>
            <person name="Yanf M."/>
            <person name="Daum C."/>
            <person name="Ng V."/>
            <person name="Clum A."/>
            <person name="Ohm R."/>
            <person name="Martin F."/>
            <person name="Silar P."/>
            <person name="Natvig D."/>
            <person name="Lalanne C."/>
            <person name="Gautier V."/>
            <person name="Ament-Velasquez S.L."/>
            <person name="Kruys A."/>
            <person name="Hutchinson M.I."/>
            <person name="Powell A.J."/>
            <person name="Barry K."/>
            <person name="Miller A.N."/>
            <person name="Grigoriev I.V."/>
            <person name="Debuchy R."/>
            <person name="Gladieux P."/>
            <person name="Thoren M.H."/>
            <person name="Johannesson H."/>
        </authorList>
    </citation>
    <scope>NUCLEOTIDE SEQUENCE</scope>
    <source>
        <strain evidence="3">CBS 757.83</strain>
    </source>
</reference>
<dbReference type="EMBL" id="MU863684">
    <property type="protein sequence ID" value="KAK4097133.1"/>
    <property type="molecule type" value="Genomic_DNA"/>
</dbReference>
<organism evidence="3 4">
    <name type="scientific">Parathielavia hyrcaniae</name>
    <dbReference type="NCBI Taxonomy" id="113614"/>
    <lineage>
        <taxon>Eukaryota</taxon>
        <taxon>Fungi</taxon>
        <taxon>Dikarya</taxon>
        <taxon>Ascomycota</taxon>
        <taxon>Pezizomycotina</taxon>
        <taxon>Sordariomycetes</taxon>
        <taxon>Sordariomycetidae</taxon>
        <taxon>Sordariales</taxon>
        <taxon>Chaetomiaceae</taxon>
        <taxon>Parathielavia</taxon>
    </lineage>
</organism>
<keyword evidence="1" id="KW-0812">Transmembrane</keyword>
<gene>
    <name evidence="3" type="ORF">N658DRAFT_479468</name>
</gene>
<name>A0AAN6PSU3_9PEZI</name>
<keyword evidence="1" id="KW-1133">Transmembrane helix</keyword>
<proteinExistence type="predicted"/>
<keyword evidence="2" id="KW-0732">Signal</keyword>
<keyword evidence="4" id="KW-1185">Reference proteome</keyword>
<comment type="caution">
    <text evidence="3">The sequence shown here is derived from an EMBL/GenBank/DDBJ whole genome shotgun (WGS) entry which is preliminary data.</text>
</comment>